<dbReference type="EMBL" id="CALBWS010000001">
    <property type="protein sequence ID" value="CAH2712947.1"/>
    <property type="molecule type" value="Genomic_DNA"/>
</dbReference>
<protein>
    <submittedName>
        <fullName evidence="1">Uncharacterized protein</fullName>
    </submittedName>
</protein>
<sequence length="150" mass="17749">MQTIKKLESEEMNNDNQIIMFVQKVKNNMGEQWNRVVNSNKESWHRNFQLFQKVDGISLWKINYQLNRLAVKGISKEVLKKGKIILSLPSKQMSGATSDFQKAYIERTIDELEGFENLRLSHFYNYKPVYVEKKGFAEVSRWIEIEITEL</sequence>
<dbReference type="Proteomes" id="UP000838308">
    <property type="component" value="Unassembled WGS sequence"/>
</dbReference>
<name>A0ABM9EK43_9BACI</name>
<reference evidence="1" key="1">
    <citation type="submission" date="2022-04" db="EMBL/GenBank/DDBJ databases">
        <authorList>
            <person name="Criscuolo A."/>
        </authorList>
    </citation>
    <scope>NUCLEOTIDE SEQUENCE</scope>
    <source>
        <strain evidence="1">CIP111895</strain>
    </source>
</reference>
<accession>A0ABM9EK43</accession>
<proteinExistence type="predicted"/>
<gene>
    <name evidence="1" type="ORF">BACCIP111895_00080</name>
</gene>
<comment type="caution">
    <text evidence="1">The sequence shown here is derived from an EMBL/GenBank/DDBJ whole genome shotgun (WGS) entry which is preliminary data.</text>
</comment>
<keyword evidence="2" id="KW-1185">Reference proteome</keyword>
<organism evidence="1 2">
    <name type="scientific">Neobacillus rhizosphaerae</name>
    <dbReference type="NCBI Taxonomy" id="2880965"/>
    <lineage>
        <taxon>Bacteria</taxon>
        <taxon>Bacillati</taxon>
        <taxon>Bacillota</taxon>
        <taxon>Bacilli</taxon>
        <taxon>Bacillales</taxon>
        <taxon>Bacillaceae</taxon>
        <taxon>Neobacillus</taxon>
    </lineage>
</organism>
<evidence type="ECO:0000313" key="2">
    <source>
        <dbReference type="Proteomes" id="UP000838308"/>
    </source>
</evidence>
<evidence type="ECO:0000313" key="1">
    <source>
        <dbReference type="EMBL" id="CAH2712947.1"/>
    </source>
</evidence>
<dbReference type="RefSeq" id="WP_248733312.1">
    <property type="nucleotide sequence ID" value="NZ_CALBWS010000001.1"/>
</dbReference>